<dbReference type="EMBL" id="CP086720">
    <property type="protein sequence ID" value="WOO86173.1"/>
    <property type="molecule type" value="Genomic_DNA"/>
</dbReference>
<dbReference type="AlphaFoldDB" id="A0AAF1BUK0"/>
<evidence type="ECO:0000256" key="9">
    <source>
        <dbReference type="ARBA" id="ARBA00023204"/>
    </source>
</evidence>
<dbReference type="PROSITE" id="PS00028">
    <property type="entry name" value="ZINC_FINGER_C2H2_1"/>
    <property type="match status" value="1"/>
</dbReference>
<organism evidence="17 18">
    <name type="scientific">Vanrija pseudolonga</name>
    <dbReference type="NCBI Taxonomy" id="143232"/>
    <lineage>
        <taxon>Eukaryota</taxon>
        <taxon>Fungi</taxon>
        <taxon>Dikarya</taxon>
        <taxon>Basidiomycota</taxon>
        <taxon>Agaricomycotina</taxon>
        <taxon>Tremellomycetes</taxon>
        <taxon>Trichosporonales</taxon>
        <taxon>Trichosporonaceae</taxon>
        <taxon>Vanrija</taxon>
    </lineage>
</organism>
<dbReference type="GeneID" id="87812822"/>
<dbReference type="PANTHER" id="PTHR12695:SF2">
    <property type="entry name" value="GENERAL TRANSCRIPTION FACTOR IIH SUBUNIT 2-RELATED"/>
    <property type="match status" value="1"/>
</dbReference>
<evidence type="ECO:0000256" key="1">
    <source>
        <dbReference type="ARBA" id="ARBA00004123"/>
    </source>
</evidence>
<evidence type="ECO:0000256" key="12">
    <source>
        <dbReference type="PIRSR" id="PIRSR015919-1"/>
    </source>
</evidence>
<evidence type="ECO:0000313" key="17">
    <source>
        <dbReference type="EMBL" id="WOO86173.1"/>
    </source>
</evidence>
<keyword evidence="7 11" id="KW-0805">Transcription regulation</keyword>
<evidence type="ECO:0000256" key="7">
    <source>
        <dbReference type="ARBA" id="ARBA00023015"/>
    </source>
</evidence>
<evidence type="ECO:0000256" key="8">
    <source>
        <dbReference type="ARBA" id="ARBA00023163"/>
    </source>
</evidence>
<dbReference type="InterPro" id="IPR013087">
    <property type="entry name" value="Znf_C2H2_type"/>
</dbReference>
<comment type="similarity">
    <text evidence="2 11">Belongs to the GTF2H2 family.</text>
</comment>
<keyword evidence="9" id="KW-0234">DNA repair</keyword>
<keyword evidence="6 11" id="KW-0862">Zinc</keyword>
<dbReference type="InterPro" id="IPR013083">
    <property type="entry name" value="Znf_RING/FYVE/PHD"/>
</dbReference>
<feature type="domain" description="VWFA" evidence="16">
    <location>
        <begin position="108"/>
        <end position="287"/>
    </location>
</feature>
<dbReference type="Gene3D" id="3.30.40.10">
    <property type="entry name" value="Zinc/RING finger domain, C3HC4 (zinc finger)"/>
    <property type="match status" value="1"/>
</dbReference>
<dbReference type="PROSITE" id="PS50157">
    <property type="entry name" value="ZINC_FINGER_C2H2_2"/>
    <property type="match status" value="1"/>
</dbReference>
<comment type="function">
    <text evidence="11">Component of the general transcription and DNA repair factor IIH (TFIIH) core complex, which is involved in general and transcription-coupled nucleotide excision repair (NER) of damaged DNA and, when complexed to TFIIK, in RNA transcription by RNA polymerase II.</text>
</comment>
<dbReference type="SUPFAM" id="SSF53300">
    <property type="entry name" value="vWA-like"/>
    <property type="match status" value="1"/>
</dbReference>
<keyword evidence="10 11" id="KW-0539">Nucleus</keyword>
<evidence type="ECO:0000256" key="5">
    <source>
        <dbReference type="ARBA" id="ARBA00022771"/>
    </source>
</evidence>
<evidence type="ECO:0000259" key="15">
    <source>
        <dbReference type="PROSITE" id="PS50157"/>
    </source>
</evidence>
<dbReference type="GO" id="GO:0006351">
    <property type="term" value="P:DNA-templated transcription"/>
    <property type="evidence" value="ECO:0007669"/>
    <property type="project" value="InterPro"/>
</dbReference>
<evidence type="ECO:0000259" key="16">
    <source>
        <dbReference type="PROSITE" id="PS50234"/>
    </source>
</evidence>
<dbReference type="Gene3D" id="3.40.50.410">
    <property type="entry name" value="von Willebrand factor, type A domain"/>
    <property type="match status" value="1"/>
</dbReference>
<evidence type="ECO:0000313" key="18">
    <source>
        <dbReference type="Proteomes" id="UP000827549"/>
    </source>
</evidence>
<dbReference type="GO" id="GO:0000439">
    <property type="term" value="C:transcription factor TFIIH core complex"/>
    <property type="evidence" value="ECO:0007669"/>
    <property type="project" value="UniProtKB-UniRule"/>
</dbReference>
<dbReference type="InterPro" id="IPR012170">
    <property type="entry name" value="TFIIH_SSL1/p44"/>
</dbReference>
<reference evidence="17" key="1">
    <citation type="submission" date="2023-10" db="EMBL/GenBank/DDBJ databases">
        <authorList>
            <person name="Noh H."/>
        </authorList>
    </citation>
    <scope>NUCLEOTIDE SEQUENCE</scope>
    <source>
        <strain evidence="17">DUCC4014</strain>
    </source>
</reference>
<dbReference type="PROSITE" id="PS50234">
    <property type="entry name" value="VWFA"/>
    <property type="match status" value="1"/>
</dbReference>
<dbReference type="GO" id="GO:0005675">
    <property type="term" value="C:transcription factor TFIIH holo complex"/>
    <property type="evidence" value="ECO:0007669"/>
    <property type="project" value="UniProtKB-UniRule"/>
</dbReference>
<evidence type="ECO:0000256" key="11">
    <source>
        <dbReference type="PIRNR" id="PIRNR015919"/>
    </source>
</evidence>
<dbReference type="Pfam" id="PF07975">
    <property type="entry name" value="C1_4"/>
    <property type="match status" value="1"/>
</dbReference>
<dbReference type="Proteomes" id="UP000827549">
    <property type="component" value="Chromosome 7"/>
</dbReference>
<feature type="region of interest" description="Disordered" evidence="14">
    <location>
        <begin position="1"/>
        <end position="55"/>
    </location>
</feature>
<dbReference type="GO" id="GO:0006357">
    <property type="term" value="P:regulation of transcription by RNA polymerase II"/>
    <property type="evidence" value="ECO:0007669"/>
    <property type="project" value="UniProtKB-UniRule"/>
</dbReference>
<evidence type="ECO:0000256" key="14">
    <source>
        <dbReference type="SAM" id="MobiDB-lite"/>
    </source>
</evidence>
<evidence type="ECO:0000256" key="4">
    <source>
        <dbReference type="ARBA" id="ARBA00022763"/>
    </source>
</evidence>
<accession>A0AAF1BUK0</accession>
<dbReference type="NCBIfam" id="TIGR00622">
    <property type="entry name" value="ssl1"/>
    <property type="match status" value="1"/>
</dbReference>
<name>A0AAF1BUK0_9TREE</name>
<keyword evidence="5 13" id="KW-0863">Zinc-finger</keyword>
<evidence type="ECO:0000256" key="2">
    <source>
        <dbReference type="ARBA" id="ARBA00006092"/>
    </source>
</evidence>
<dbReference type="PANTHER" id="PTHR12695">
    <property type="entry name" value="GENERAL TRANSCRIPTION FACTOR IIH SUBUNIT 2"/>
    <property type="match status" value="1"/>
</dbReference>
<protein>
    <recommendedName>
        <fullName evidence="11">General transcription and DNA repair factor IIH</fullName>
    </recommendedName>
</protein>
<evidence type="ECO:0000256" key="13">
    <source>
        <dbReference type="PROSITE-ProRule" id="PRU00042"/>
    </source>
</evidence>
<dbReference type="InterPro" id="IPR002035">
    <property type="entry name" value="VWF_A"/>
</dbReference>
<keyword evidence="4" id="KW-0227">DNA damage</keyword>
<dbReference type="Pfam" id="PF04056">
    <property type="entry name" value="Ssl1"/>
    <property type="match status" value="1"/>
</dbReference>
<dbReference type="SUPFAM" id="SSF57889">
    <property type="entry name" value="Cysteine-rich domain"/>
    <property type="match status" value="1"/>
</dbReference>
<keyword evidence="18" id="KW-1185">Reference proteome</keyword>
<comment type="subcellular location">
    <subcellularLocation>
        <location evidence="1 11">Nucleus</location>
    </subcellularLocation>
</comment>
<evidence type="ECO:0000256" key="3">
    <source>
        <dbReference type="ARBA" id="ARBA00022723"/>
    </source>
</evidence>
<feature type="domain" description="C2H2-type" evidence="15">
    <location>
        <begin position="444"/>
        <end position="467"/>
    </location>
</feature>
<sequence>MPSDDLLYDPGADSPRSELDSDDDLDRPGPSRGRRGAGGSSKEASSSKKGKGKDSINAWEATYKRSWDVVQEDEQGGLQSAVDSYVAQRRRKRALQSEAPLRRSLVRHMFIIVDLSESMRDKDFRPSRFELTLQYLRAFVVEWFDQNPLGQVGVILLRDRLAEVLVPIGGNPQDVVKALEDKRALEPSGEPSLQNGLTMARGSMSHLPTTSSLEILVLFSAISTADPDGPQNIHQVLAELVQARVRTTIISLSAEIKICRQIAERTGGRFGVAIDEDHYRDLLWETIPPPAETIAAPVTLNVRDALNRGGRGAAGGANRPAPAGDLMVMGFPTRLPAAGEGFCACHGLLKRGGYMCPRCGSKLCDVPTDCDVCCLMVVSSPHLARSFWLLFPVANYGLVSDAGAVQAELVPACFGCDTAFPLLSSLGPDAAAHVDDGISPTGRYRCAKCSNDFCMDCDLYVHDTLHTCPGCAQ</sequence>
<proteinExistence type="inferred from homology"/>
<dbReference type="RefSeq" id="XP_062632199.1">
    <property type="nucleotide sequence ID" value="XM_062776215.1"/>
</dbReference>
<keyword evidence="8 11" id="KW-0804">Transcription</keyword>
<dbReference type="SMART" id="SM00327">
    <property type="entry name" value="VWA"/>
    <property type="match status" value="1"/>
</dbReference>
<evidence type="ECO:0000256" key="6">
    <source>
        <dbReference type="ARBA" id="ARBA00022833"/>
    </source>
</evidence>
<dbReference type="PIRSF" id="PIRSF015919">
    <property type="entry name" value="TFIIH_SSL1"/>
    <property type="match status" value="1"/>
</dbReference>
<dbReference type="InterPro" id="IPR004595">
    <property type="entry name" value="TFIIH_C1-like_dom"/>
</dbReference>
<dbReference type="FunFam" id="3.40.50.410:FF:000015">
    <property type="entry name" value="General transcription factor IIH subunit 2"/>
    <property type="match status" value="1"/>
</dbReference>
<gene>
    <name evidence="17" type="primary">SSL1</name>
    <name evidence="17" type="ORF">LOC62_07G009661</name>
</gene>
<dbReference type="InterPro" id="IPR007198">
    <property type="entry name" value="Ssl1-like"/>
</dbReference>
<dbReference type="InterPro" id="IPR036465">
    <property type="entry name" value="vWFA_dom_sf"/>
</dbReference>
<dbReference type="GO" id="GO:0008270">
    <property type="term" value="F:zinc ion binding"/>
    <property type="evidence" value="ECO:0007669"/>
    <property type="project" value="UniProtKB-UniRule"/>
</dbReference>
<dbReference type="SMART" id="SM01047">
    <property type="entry name" value="C1_4"/>
    <property type="match status" value="1"/>
</dbReference>
<feature type="zinc finger region" description="C4-type" evidence="12">
    <location>
        <begin position="356"/>
        <end position="373"/>
    </location>
</feature>
<evidence type="ECO:0000256" key="10">
    <source>
        <dbReference type="ARBA" id="ARBA00023242"/>
    </source>
</evidence>
<keyword evidence="3 11" id="KW-0479">Metal-binding</keyword>
<dbReference type="InterPro" id="IPR046349">
    <property type="entry name" value="C1-like_sf"/>
</dbReference>
<dbReference type="GO" id="GO:0006289">
    <property type="term" value="P:nucleotide-excision repair"/>
    <property type="evidence" value="ECO:0007669"/>
    <property type="project" value="UniProtKB-UniRule"/>
</dbReference>